<dbReference type="AlphaFoldDB" id="A0A8J6P4M4"/>
<dbReference type="Gene3D" id="3.30.230.30">
    <property type="entry name" value="Impact, N-terminal domain"/>
    <property type="match status" value="1"/>
</dbReference>
<proteinExistence type="inferred from homology"/>
<dbReference type="InterPro" id="IPR001498">
    <property type="entry name" value="Impact_N"/>
</dbReference>
<accession>A0A8J6P4M4</accession>
<dbReference type="PANTHER" id="PTHR16301:SF20">
    <property type="entry name" value="IMPACT FAMILY MEMBER YIGZ"/>
    <property type="match status" value="1"/>
</dbReference>
<dbReference type="Proteomes" id="UP000652681">
    <property type="component" value="Unassembled WGS sequence"/>
</dbReference>
<sequence>MQTTYKTVRQQSEGLYKEKGSKFIAYAVCCYSEEEAKRYLEQWRKEHYQSRHLCWAYRFGLDKQQFRANDDGEPSNSAGAPILGQIQSFDLTNILIGVVRYFGGVKLGVGGLIHAYREAAQDALQQAEIIEVEVFHHVRIHFSYEVMPEVMNWLKRMNLDYSNQQFELACTLDIQLPLNRVSELKEELETLGITDSEVLGDY</sequence>
<evidence type="ECO:0000259" key="2">
    <source>
        <dbReference type="Pfam" id="PF01205"/>
    </source>
</evidence>
<organism evidence="3 4">
    <name type="scientific">Taishania pollutisoli</name>
    <dbReference type="NCBI Taxonomy" id="2766479"/>
    <lineage>
        <taxon>Bacteria</taxon>
        <taxon>Pseudomonadati</taxon>
        <taxon>Bacteroidota</taxon>
        <taxon>Flavobacteriia</taxon>
        <taxon>Flavobacteriales</taxon>
        <taxon>Crocinitomicaceae</taxon>
        <taxon>Taishania</taxon>
    </lineage>
</organism>
<gene>
    <name evidence="3" type="ORF">H9Y05_03605</name>
</gene>
<dbReference type="SUPFAM" id="SSF54211">
    <property type="entry name" value="Ribosomal protein S5 domain 2-like"/>
    <property type="match status" value="1"/>
</dbReference>
<dbReference type="GO" id="GO:0006446">
    <property type="term" value="P:regulation of translational initiation"/>
    <property type="evidence" value="ECO:0007669"/>
    <property type="project" value="TreeGrafter"/>
</dbReference>
<dbReference type="GO" id="GO:0005737">
    <property type="term" value="C:cytoplasm"/>
    <property type="evidence" value="ECO:0007669"/>
    <property type="project" value="TreeGrafter"/>
</dbReference>
<dbReference type="InterPro" id="IPR020568">
    <property type="entry name" value="Ribosomal_Su5_D2-typ_SF"/>
</dbReference>
<comment type="similarity">
    <text evidence="1">Belongs to the IMPACT family.</text>
</comment>
<dbReference type="InterPro" id="IPR023582">
    <property type="entry name" value="Impact"/>
</dbReference>
<comment type="caution">
    <text evidence="3">The sequence shown here is derived from an EMBL/GenBank/DDBJ whole genome shotgun (WGS) entry which is preliminary data.</text>
</comment>
<reference evidence="3" key="1">
    <citation type="submission" date="2020-09" db="EMBL/GenBank/DDBJ databases">
        <title>Taishania pollutisoli gen. nov., sp. nov., Isolated from Tetrabromobisphenol A-Contaminated Soil.</title>
        <authorList>
            <person name="Chen Q."/>
        </authorList>
    </citation>
    <scope>NUCLEOTIDE SEQUENCE</scope>
    <source>
        <strain evidence="3">CZZ-1</strain>
    </source>
</reference>
<evidence type="ECO:0000313" key="4">
    <source>
        <dbReference type="Proteomes" id="UP000652681"/>
    </source>
</evidence>
<dbReference type="PANTHER" id="PTHR16301">
    <property type="entry name" value="IMPACT-RELATED"/>
    <property type="match status" value="1"/>
</dbReference>
<dbReference type="EMBL" id="JACVEL010000002">
    <property type="protein sequence ID" value="MBC9811552.1"/>
    <property type="molecule type" value="Genomic_DNA"/>
</dbReference>
<dbReference type="InterPro" id="IPR036956">
    <property type="entry name" value="Impact_N_sf"/>
</dbReference>
<protein>
    <submittedName>
        <fullName evidence="3">YigZ family protein</fullName>
    </submittedName>
</protein>
<keyword evidence="4" id="KW-1185">Reference proteome</keyword>
<dbReference type="Pfam" id="PF01205">
    <property type="entry name" value="Impact_N"/>
    <property type="match status" value="1"/>
</dbReference>
<evidence type="ECO:0000256" key="1">
    <source>
        <dbReference type="ARBA" id="ARBA00007665"/>
    </source>
</evidence>
<name>A0A8J6P4M4_9FLAO</name>
<feature type="domain" description="Impact N-terminal" evidence="2">
    <location>
        <begin position="19"/>
        <end position="124"/>
    </location>
</feature>
<evidence type="ECO:0000313" key="3">
    <source>
        <dbReference type="EMBL" id="MBC9811552.1"/>
    </source>
</evidence>